<keyword evidence="1" id="KW-0812">Transmembrane</keyword>
<reference evidence="2 3" key="1">
    <citation type="submission" date="2020-09" db="EMBL/GenBank/DDBJ databases">
        <title>Paenibacillus sp. strain PR3 16S rRNA gene Genome sequencing and assembly.</title>
        <authorList>
            <person name="Kim J."/>
        </authorList>
    </citation>
    <scope>NUCLEOTIDE SEQUENCE [LARGE SCALE GENOMIC DNA]</scope>
    <source>
        <strain evidence="2 3">PR3</strain>
    </source>
</reference>
<evidence type="ECO:0000256" key="1">
    <source>
        <dbReference type="SAM" id="Phobius"/>
    </source>
</evidence>
<gene>
    <name evidence="2" type="ORF">H8B09_12610</name>
</gene>
<organism evidence="2 3">
    <name type="scientific">Paenibacillus terricola</name>
    <dbReference type="NCBI Taxonomy" id="2763503"/>
    <lineage>
        <taxon>Bacteria</taxon>
        <taxon>Bacillati</taxon>
        <taxon>Bacillota</taxon>
        <taxon>Bacilli</taxon>
        <taxon>Bacillales</taxon>
        <taxon>Paenibacillaceae</taxon>
        <taxon>Paenibacillus</taxon>
    </lineage>
</organism>
<feature type="transmembrane region" description="Helical" evidence="1">
    <location>
        <begin position="47"/>
        <end position="70"/>
    </location>
</feature>
<name>A0ABR8MUF8_9BACL</name>
<proteinExistence type="predicted"/>
<evidence type="ECO:0000313" key="3">
    <source>
        <dbReference type="Proteomes" id="UP000609346"/>
    </source>
</evidence>
<dbReference type="EMBL" id="JACXZA010000003">
    <property type="protein sequence ID" value="MBD3919598.1"/>
    <property type="molecule type" value="Genomic_DNA"/>
</dbReference>
<evidence type="ECO:0000313" key="2">
    <source>
        <dbReference type="EMBL" id="MBD3919598.1"/>
    </source>
</evidence>
<dbReference type="Proteomes" id="UP000609346">
    <property type="component" value="Unassembled WGS sequence"/>
</dbReference>
<protein>
    <submittedName>
        <fullName evidence="2">Uncharacterized protein</fullName>
    </submittedName>
</protein>
<sequence>MRYSVTIAATLIGLAVCLFNATGYDPHNFIFFMLSVPVWIAELLGDIHNVAVLPMYILTVLTWAALGFIADSIISRQRARYSGQR</sequence>
<keyword evidence="1" id="KW-0472">Membrane</keyword>
<keyword evidence="3" id="KW-1185">Reference proteome</keyword>
<comment type="caution">
    <text evidence="2">The sequence shown here is derived from an EMBL/GenBank/DDBJ whole genome shotgun (WGS) entry which is preliminary data.</text>
</comment>
<dbReference type="RefSeq" id="WP_191203907.1">
    <property type="nucleotide sequence ID" value="NZ_JACXZA010000003.1"/>
</dbReference>
<keyword evidence="1" id="KW-1133">Transmembrane helix</keyword>
<accession>A0ABR8MUF8</accession>